<accession>W9C1A5</accession>
<dbReference type="InterPro" id="IPR037520">
    <property type="entry name" value="Folliculin/SMCR8_longin"/>
</dbReference>
<feature type="compositionally biased region" description="Basic and acidic residues" evidence="1">
    <location>
        <begin position="228"/>
        <end position="241"/>
    </location>
</feature>
<dbReference type="PANTHER" id="PTHR31441:SF2">
    <property type="entry name" value="FOLLICULIN"/>
    <property type="match status" value="1"/>
</dbReference>
<keyword evidence="4" id="KW-1185">Reference proteome</keyword>
<name>W9C1A5_SCLBF</name>
<feature type="compositionally biased region" description="Polar residues" evidence="1">
    <location>
        <begin position="110"/>
        <end position="120"/>
    </location>
</feature>
<dbReference type="EMBL" id="AYSA01000822">
    <property type="protein sequence ID" value="ESZ89681.1"/>
    <property type="molecule type" value="Genomic_DNA"/>
</dbReference>
<reference evidence="3 4" key="1">
    <citation type="journal article" date="2014" name="Genome Announc.">
        <title>Draft genome sequence of Sclerotinia borealis, a psychrophilic plant pathogenic fungus.</title>
        <authorList>
            <person name="Mardanov A.V."/>
            <person name="Beletsky A.V."/>
            <person name="Kadnikov V.V."/>
            <person name="Ignatov A.N."/>
            <person name="Ravin N.V."/>
        </authorList>
    </citation>
    <scope>NUCLEOTIDE SEQUENCE [LARGE SCALE GENOMIC DNA]</scope>
    <source>
        <strain evidence="4">F-4157</strain>
    </source>
</reference>
<dbReference type="PROSITE" id="PS51834">
    <property type="entry name" value="DENN_FLCN_SMCR8"/>
    <property type="match status" value="1"/>
</dbReference>
<dbReference type="GO" id="GO:0005829">
    <property type="term" value="C:cytosol"/>
    <property type="evidence" value="ECO:0007669"/>
    <property type="project" value="TreeGrafter"/>
</dbReference>
<protein>
    <recommendedName>
        <fullName evidence="2">UDENN FLCN/SMCR8-type domain-containing protein</fullName>
    </recommendedName>
</protein>
<dbReference type="PANTHER" id="PTHR31441">
    <property type="entry name" value="FOLLICULIN FAMILY MEMBER"/>
    <property type="match status" value="1"/>
</dbReference>
<dbReference type="STRING" id="1432307.W9C1A5"/>
<dbReference type="InterPro" id="IPR037521">
    <property type="entry name" value="FLCN/SMCR8_DENN"/>
</dbReference>
<dbReference type="GO" id="GO:0005096">
    <property type="term" value="F:GTPase activator activity"/>
    <property type="evidence" value="ECO:0007669"/>
    <property type="project" value="InterPro"/>
</dbReference>
<organism evidence="3 4">
    <name type="scientific">Sclerotinia borealis (strain F-4128)</name>
    <dbReference type="NCBI Taxonomy" id="1432307"/>
    <lineage>
        <taxon>Eukaryota</taxon>
        <taxon>Fungi</taxon>
        <taxon>Dikarya</taxon>
        <taxon>Ascomycota</taxon>
        <taxon>Pezizomycotina</taxon>
        <taxon>Leotiomycetes</taxon>
        <taxon>Helotiales</taxon>
        <taxon>Sclerotiniaceae</taxon>
        <taxon>Sclerotinia</taxon>
    </lineage>
</organism>
<dbReference type="OrthoDB" id="5599713at2759"/>
<feature type="region of interest" description="Disordered" evidence="1">
    <location>
        <begin position="1"/>
        <end position="50"/>
    </location>
</feature>
<dbReference type="InterPro" id="IPR021713">
    <property type="entry name" value="Folliculin"/>
</dbReference>
<feature type="region of interest" description="Disordered" evidence="1">
    <location>
        <begin position="398"/>
        <end position="446"/>
    </location>
</feature>
<evidence type="ECO:0000259" key="2">
    <source>
        <dbReference type="PROSITE" id="PS51834"/>
    </source>
</evidence>
<dbReference type="GO" id="GO:1904263">
    <property type="term" value="P:positive regulation of TORC1 signaling"/>
    <property type="evidence" value="ECO:0007669"/>
    <property type="project" value="TreeGrafter"/>
</dbReference>
<sequence>MVTEALPVGCTSCPEKDEYTARRPSISRSFRSEDRSSNTAARLPLPPKSNSIVEATRVAPFQPATRVDSNTPNKTGTKVVSIRPALHVDSNTPNTMGTKVVAIRPALHVDSNTPNTTGSAIETPPQSPRVPALQNTQNTTNRLRRDSSFRKTYPSEKPGPCENCALTLPKKTKDDAPSSPKPSPKPAEAGKLDNGPILRTRKPYERIAGQSTPPKSASSDSEDSECAIQKEEREPKVESRRPSIKGSDKSLTYTTREFLSHNHFVDYTSTHEPLKSASFSIIRQSCLRTLSCETLPPSSNTSPNITPASPFISSFSSHLTSSTTTSSGGPIFFGDPMAGYTTAYIFRIPDPTARGRRRVYALIALSTHKERMAMRTFSFLDAAFRDLADWISRLADEELARSESTPQSPRPGDERNGSVNSNSSSAFATGQTSTPTSSFLRGGNRGPDSRMVGASLKGRGLAELVGLPDFFLELHSRFVRLLAEMERLR</sequence>
<dbReference type="Pfam" id="PF11704">
    <property type="entry name" value="Folliculin"/>
    <property type="match status" value="1"/>
</dbReference>
<gene>
    <name evidence="3" type="ORF">SBOR_9933</name>
</gene>
<feature type="domain" description="UDENN FLCN/SMCR8-type" evidence="2">
    <location>
        <begin position="249"/>
        <end position="489"/>
    </location>
</feature>
<dbReference type="Proteomes" id="UP000019487">
    <property type="component" value="Unassembled WGS sequence"/>
</dbReference>
<evidence type="ECO:0000313" key="4">
    <source>
        <dbReference type="Proteomes" id="UP000019487"/>
    </source>
</evidence>
<feature type="region of interest" description="Disordered" evidence="1">
    <location>
        <begin position="109"/>
        <end position="248"/>
    </location>
</feature>
<evidence type="ECO:0000256" key="1">
    <source>
        <dbReference type="SAM" id="MobiDB-lite"/>
    </source>
</evidence>
<proteinExistence type="predicted"/>
<feature type="compositionally biased region" description="Polar residues" evidence="1">
    <location>
        <begin position="417"/>
        <end position="439"/>
    </location>
</feature>
<evidence type="ECO:0000313" key="3">
    <source>
        <dbReference type="EMBL" id="ESZ89681.1"/>
    </source>
</evidence>
<dbReference type="AlphaFoldDB" id="W9C1A5"/>
<dbReference type="HOGENOM" id="CLU_046465_0_0_1"/>
<comment type="caution">
    <text evidence="3">The sequence shown here is derived from an EMBL/GenBank/DDBJ whole genome shotgun (WGS) entry which is preliminary data.</text>
</comment>